<feature type="transmembrane region" description="Helical" evidence="7">
    <location>
        <begin position="315"/>
        <end position="335"/>
    </location>
</feature>
<dbReference type="InterPro" id="IPR020846">
    <property type="entry name" value="MFS_dom"/>
</dbReference>
<accession>A0AAE0N240</accession>
<feature type="transmembrane region" description="Helical" evidence="7">
    <location>
        <begin position="355"/>
        <end position="373"/>
    </location>
</feature>
<protein>
    <submittedName>
        <fullName evidence="9">Major facilitator superfamily domain-containing protein</fullName>
    </submittedName>
</protein>
<evidence type="ECO:0000256" key="3">
    <source>
        <dbReference type="ARBA" id="ARBA00022692"/>
    </source>
</evidence>
<feature type="compositionally biased region" description="Low complexity" evidence="6">
    <location>
        <begin position="16"/>
        <end position="29"/>
    </location>
</feature>
<feature type="transmembrane region" description="Helical" evidence="7">
    <location>
        <begin position="473"/>
        <end position="493"/>
    </location>
</feature>
<sequence length="537" mass="59580">MASSDAKTSGDEKAVSISSPTPEIEPPTSGNLHVVARSDEQPQFNDSHNRIVGFDASLMGARATLSSDEEKKLLRRMDWHLIPLLSVMYMVKTIDFTNVSNARVMDRGTPQNILNELNMSSDAFNFVTTAYYIPYILAETPSNLLIKYFKPSVWQARIMISWGIVLLCHAAVTNAGGLYTVRALLGLFEAGLWPGTLLQLCYWYRPDELAPRIVWVTILGNFSSVISGVLAFAFNGVTTGGVSGWKWLIITEGIFTVFLGMFIFFFLPDFPDDAKWMTDREKAFVQARLPINSPRNAEMDFSWREFIDTLKDKKLWLFLLCWAFYTIGVTGLLFYQPTVIANLGFTTLAQSQLLNIPPAIFACLLTIVFGVFADTGRIPQPSIPLFFMVVILACYVVEYTYPSTGGVYAATVIASGFATAWSTMMWPWRVQSTEGATGSAFAIAFANSYGQIGGAVGAQLFNSKYAPRYATSFGIAMGFIGMAIVMNLITWYVTRQVDIDTRKIKRARIAALKNNQAILDDVDIHAGGKEGRQTEAR</sequence>
<proteinExistence type="predicted"/>
<comment type="caution">
    <text evidence="9">The sequence shown here is derived from an EMBL/GenBank/DDBJ whole genome shotgun (WGS) entry which is preliminary data.</text>
</comment>
<dbReference type="SUPFAM" id="SSF103473">
    <property type="entry name" value="MFS general substrate transporter"/>
    <property type="match status" value="1"/>
</dbReference>
<evidence type="ECO:0000256" key="4">
    <source>
        <dbReference type="ARBA" id="ARBA00022989"/>
    </source>
</evidence>
<dbReference type="AlphaFoldDB" id="A0AAE0N240"/>
<dbReference type="PROSITE" id="PS50850">
    <property type="entry name" value="MFS"/>
    <property type="match status" value="1"/>
</dbReference>
<dbReference type="PANTHER" id="PTHR43791">
    <property type="entry name" value="PERMEASE-RELATED"/>
    <property type="match status" value="1"/>
</dbReference>
<feature type="domain" description="Major facilitator superfamily (MFS) profile" evidence="8">
    <location>
        <begin position="81"/>
        <end position="498"/>
    </location>
</feature>
<evidence type="ECO:0000256" key="5">
    <source>
        <dbReference type="ARBA" id="ARBA00023136"/>
    </source>
</evidence>
<reference evidence="9" key="2">
    <citation type="submission" date="2023-06" db="EMBL/GenBank/DDBJ databases">
        <authorList>
            <consortium name="Lawrence Berkeley National Laboratory"/>
            <person name="Haridas S."/>
            <person name="Hensen N."/>
            <person name="Bonometti L."/>
            <person name="Westerberg I."/>
            <person name="Brannstrom I.O."/>
            <person name="Guillou S."/>
            <person name="Cros-Aarteil S."/>
            <person name="Calhoun S."/>
            <person name="Kuo A."/>
            <person name="Mondo S."/>
            <person name="Pangilinan J."/>
            <person name="Riley R."/>
            <person name="Labutti K."/>
            <person name="Andreopoulos B."/>
            <person name="Lipzen A."/>
            <person name="Chen C."/>
            <person name="Yanf M."/>
            <person name="Daum C."/>
            <person name="Ng V."/>
            <person name="Clum A."/>
            <person name="Steindorff A."/>
            <person name="Ohm R."/>
            <person name="Martin F."/>
            <person name="Silar P."/>
            <person name="Natvig D."/>
            <person name="Lalanne C."/>
            <person name="Gautier V."/>
            <person name="Ament-Velasquez S.L."/>
            <person name="Kruys A."/>
            <person name="Hutchinson M.I."/>
            <person name="Powell A.J."/>
            <person name="Barry K."/>
            <person name="Miller A.N."/>
            <person name="Grigoriev I.V."/>
            <person name="Debuchy R."/>
            <person name="Gladieux P."/>
            <person name="Thoren M.H."/>
            <person name="Johannesson H."/>
        </authorList>
    </citation>
    <scope>NUCLEOTIDE SEQUENCE</scope>
    <source>
        <strain evidence="9">CBS 958.72</strain>
    </source>
</reference>
<feature type="transmembrane region" description="Helical" evidence="7">
    <location>
        <begin position="407"/>
        <end position="428"/>
    </location>
</feature>
<evidence type="ECO:0000313" key="9">
    <source>
        <dbReference type="EMBL" id="KAK3367425.1"/>
    </source>
</evidence>
<evidence type="ECO:0000256" key="6">
    <source>
        <dbReference type="SAM" id="MobiDB-lite"/>
    </source>
</evidence>
<dbReference type="InterPro" id="IPR036259">
    <property type="entry name" value="MFS_trans_sf"/>
</dbReference>
<feature type="transmembrane region" description="Helical" evidence="7">
    <location>
        <begin position="385"/>
        <end position="401"/>
    </location>
</feature>
<organism evidence="9 10">
    <name type="scientific">Lasiosphaeria ovina</name>
    <dbReference type="NCBI Taxonomy" id="92902"/>
    <lineage>
        <taxon>Eukaryota</taxon>
        <taxon>Fungi</taxon>
        <taxon>Dikarya</taxon>
        <taxon>Ascomycota</taxon>
        <taxon>Pezizomycotina</taxon>
        <taxon>Sordariomycetes</taxon>
        <taxon>Sordariomycetidae</taxon>
        <taxon>Sordariales</taxon>
        <taxon>Lasiosphaeriaceae</taxon>
        <taxon>Lasiosphaeria</taxon>
    </lineage>
</organism>
<keyword evidence="5 7" id="KW-0472">Membrane</keyword>
<name>A0AAE0N240_9PEZI</name>
<keyword evidence="3 7" id="KW-0812">Transmembrane</keyword>
<evidence type="ECO:0000259" key="8">
    <source>
        <dbReference type="PROSITE" id="PS50850"/>
    </source>
</evidence>
<dbReference type="GO" id="GO:0022857">
    <property type="term" value="F:transmembrane transporter activity"/>
    <property type="evidence" value="ECO:0007669"/>
    <property type="project" value="InterPro"/>
</dbReference>
<reference evidence="9" key="1">
    <citation type="journal article" date="2023" name="Mol. Phylogenet. Evol.">
        <title>Genome-scale phylogeny and comparative genomics of the fungal order Sordariales.</title>
        <authorList>
            <person name="Hensen N."/>
            <person name="Bonometti L."/>
            <person name="Westerberg I."/>
            <person name="Brannstrom I.O."/>
            <person name="Guillou S."/>
            <person name="Cros-Aarteil S."/>
            <person name="Calhoun S."/>
            <person name="Haridas S."/>
            <person name="Kuo A."/>
            <person name="Mondo S."/>
            <person name="Pangilinan J."/>
            <person name="Riley R."/>
            <person name="LaButti K."/>
            <person name="Andreopoulos B."/>
            <person name="Lipzen A."/>
            <person name="Chen C."/>
            <person name="Yan M."/>
            <person name="Daum C."/>
            <person name="Ng V."/>
            <person name="Clum A."/>
            <person name="Steindorff A."/>
            <person name="Ohm R.A."/>
            <person name="Martin F."/>
            <person name="Silar P."/>
            <person name="Natvig D.O."/>
            <person name="Lalanne C."/>
            <person name="Gautier V."/>
            <person name="Ament-Velasquez S.L."/>
            <person name="Kruys A."/>
            <person name="Hutchinson M.I."/>
            <person name="Powell A.J."/>
            <person name="Barry K."/>
            <person name="Miller A.N."/>
            <person name="Grigoriev I.V."/>
            <person name="Debuchy R."/>
            <person name="Gladieux P."/>
            <person name="Hiltunen Thoren M."/>
            <person name="Johannesson H."/>
        </authorList>
    </citation>
    <scope>NUCLEOTIDE SEQUENCE</scope>
    <source>
        <strain evidence="9">CBS 958.72</strain>
    </source>
</reference>
<gene>
    <name evidence="9" type="ORF">B0T24DRAFT_659369</name>
</gene>
<feature type="transmembrane region" description="Helical" evidence="7">
    <location>
        <begin position="440"/>
        <end position="461"/>
    </location>
</feature>
<dbReference type="Gene3D" id="1.20.1250.20">
    <property type="entry name" value="MFS general substrate transporter like domains"/>
    <property type="match status" value="2"/>
</dbReference>
<comment type="subcellular location">
    <subcellularLocation>
        <location evidence="1">Membrane</location>
        <topology evidence="1">Multi-pass membrane protein</topology>
    </subcellularLocation>
</comment>
<feature type="transmembrane region" description="Helical" evidence="7">
    <location>
        <begin position="247"/>
        <end position="267"/>
    </location>
</feature>
<evidence type="ECO:0000256" key="7">
    <source>
        <dbReference type="SAM" id="Phobius"/>
    </source>
</evidence>
<dbReference type="Proteomes" id="UP001287356">
    <property type="component" value="Unassembled WGS sequence"/>
</dbReference>
<keyword evidence="10" id="KW-1185">Reference proteome</keyword>
<dbReference type="EMBL" id="JAULSN010000007">
    <property type="protein sequence ID" value="KAK3367425.1"/>
    <property type="molecule type" value="Genomic_DNA"/>
</dbReference>
<feature type="transmembrane region" description="Helical" evidence="7">
    <location>
        <begin position="184"/>
        <end position="204"/>
    </location>
</feature>
<feature type="transmembrane region" description="Helical" evidence="7">
    <location>
        <begin position="154"/>
        <end position="172"/>
    </location>
</feature>
<keyword evidence="4 7" id="KW-1133">Transmembrane helix</keyword>
<dbReference type="GO" id="GO:0016020">
    <property type="term" value="C:membrane"/>
    <property type="evidence" value="ECO:0007669"/>
    <property type="project" value="UniProtKB-SubCell"/>
</dbReference>
<evidence type="ECO:0000256" key="2">
    <source>
        <dbReference type="ARBA" id="ARBA00022448"/>
    </source>
</evidence>
<dbReference type="InterPro" id="IPR011701">
    <property type="entry name" value="MFS"/>
</dbReference>
<feature type="region of interest" description="Disordered" evidence="6">
    <location>
        <begin position="1"/>
        <end position="31"/>
    </location>
</feature>
<dbReference type="PANTHER" id="PTHR43791:SF51">
    <property type="entry name" value="MAJOR FACILITATOR SUPERFAMILY (MFS) PROFILE DOMAIN-CONTAINING PROTEIN"/>
    <property type="match status" value="1"/>
</dbReference>
<feature type="transmembrane region" description="Helical" evidence="7">
    <location>
        <begin position="213"/>
        <end position="235"/>
    </location>
</feature>
<dbReference type="Pfam" id="PF07690">
    <property type="entry name" value="MFS_1"/>
    <property type="match status" value="1"/>
</dbReference>
<keyword evidence="2" id="KW-0813">Transport</keyword>
<evidence type="ECO:0000313" key="10">
    <source>
        <dbReference type="Proteomes" id="UP001287356"/>
    </source>
</evidence>
<evidence type="ECO:0000256" key="1">
    <source>
        <dbReference type="ARBA" id="ARBA00004141"/>
    </source>
</evidence>